<keyword evidence="5" id="KW-1185">Reference proteome</keyword>
<comment type="caution">
    <text evidence="4">The sequence shown here is derived from an EMBL/GenBank/DDBJ whole genome shotgun (WGS) entry which is preliminary data.</text>
</comment>
<dbReference type="InterPro" id="IPR015943">
    <property type="entry name" value="WD40/YVTN_repeat-like_dom_sf"/>
</dbReference>
<dbReference type="Pfam" id="PF02214">
    <property type="entry name" value="BTB_2"/>
    <property type="match status" value="1"/>
</dbReference>
<proteinExistence type="predicted"/>
<dbReference type="Pfam" id="PF00400">
    <property type="entry name" value="WD40"/>
    <property type="match status" value="1"/>
</dbReference>
<evidence type="ECO:0000256" key="2">
    <source>
        <dbReference type="ARBA" id="ARBA00022737"/>
    </source>
</evidence>
<dbReference type="Gene3D" id="3.30.710.10">
    <property type="entry name" value="Potassium Channel Kv1.1, Chain A"/>
    <property type="match status" value="1"/>
</dbReference>
<dbReference type="InterPro" id="IPR001680">
    <property type="entry name" value="WD40_rpt"/>
</dbReference>
<dbReference type="PANTHER" id="PTHR22847">
    <property type="entry name" value="WD40 REPEAT PROTEIN"/>
    <property type="match status" value="1"/>
</dbReference>
<feature type="domain" description="Potassium channel tetramerisation-type BTB" evidence="3">
    <location>
        <begin position="27"/>
        <end position="118"/>
    </location>
</feature>
<dbReference type="GO" id="GO:0051260">
    <property type="term" value="P:protein homooligomerization"/>
    <property type="evidence" value="ECO:0007669"/>
    <property type="project" value="InterPro"/>
</dbReference>
<dbReference type="GO" id="GO:1990234">
    <property type="term" value="C:transferase complex"/>
    <property type="evidence" value="ECO:0007669"/>
    <property type="project" value="UniProtKB-ARBA"/>
</dbReference>
<dbReference type="PANTHER" id="PTHR22847:SF637">
    <property type="entry name" value="WD REPEAT DOMAIN 5B"/>
    <property type="match status" value="1"/>
</dbReference>
<dbReference type="InterPro" id="IPR003131">
    <property type="entry name" value="T1-type_BTB"/>
</dbReference>
<evidence type="ECO:0000313" key="4">
    <source>
        <dbReference type="EMBL" id="KAL0486708.1"/>
    </source>
</evidence>
<gene>
    <name evidence="4" type="ORF">AKO1_001615</name>
</gene>
<dbReference type="AlphaFoldDB" id="A0AAW2ZA31"/>
<dbReference type="Proteomes" id="UP001431209">
    <property type="component" value="Unassembled WGS sequence"/>
</dbReference>
<dbReference type="EMBL" id="JAOPGA020001260">
    <property type="protein sequence ID" value="KAL0486708.1"/>
    <property type="molecule type" value="Genomic_DNA"/>
</dbReference>
<dbReference type="InterPro" id="IPR011333">
    <property type="entry name" value="SKP1/BTB/POZ_sf"/>
</dbReference>
<keyword evidence="1" id="KW-0853">WD repeat</keyword>
<reference evidence="4 5" key="1">
    <citation type="submission" date="2024-03" db="EMBL/GenBank/DDBJ databases">
        <title>The Acrasis kona genome and developmental transcriptomes reveal deep origins of eukaryotic multicellular pathways.</title>
        <authorList>
            <person name="Sheikh S."/>
            <person name="Fu C.-J."/>
            <person name="Brown M.W."/>
            <person name="Baldauf S.L."/>
        </authorList>
    </citation>
    <scope>NUCLEOTIDE SEQUENCE [LARGE SCALE GENOMIC DNA]</scope>
    <source>
        <strain evidence="4 5">ATCC MYA-3509</strain>
    </source>
</reference>
<protein>
    <recommendedName>
        <fullName evidence="3">Potassium channel tetramerisation-type BTB domain-containing protein</fullName>
    </recommendedName>
</protein>
<dbReference type="Gene3D" id="2.130.10.10">
    <property type="entry name" value="YVTN repeat-like/Quinoprotein amine dehydrogenase"/>
    <property type="match status" value="2"/>
</dbReference>
<sequence>MDVDVEDVVTKKLTLEDLLEAAQIEIIRLNVGGRLYTTTKRILTSQKNSFFSGALNNPFFQENEQTLVIDRPTNDFDVILAGMRGEDVEDIIDGFNEHRRDVLWDDIKFYCLDDTFSKCFRDKLRAERLLDPTNYFATDGRYHEVVSDFRSMISSLIQIDHGKIATGHEDGSIRIWRITSRCTLIAKLEGHSEDVWSLQKLKDGRLVSVGGNVKIWDIKKTKCDLELTDSKGSITSVFMVDDRKLCSVSCVHSIKIWDVDSGRCDTDIKVTGCEIAAFKGNKFYVSLGDNKIACVFSSSKIKIFNTATEYCVQTIDTLFTDITKLFKLTDGRLATLGVTGVLPQIKIWNTNGQCDLIIECHELLNDVVQLRNGNIAGFAGSQVHIYYTLSGEYSNFTFILPSESNEYEDDINFEITTLLQLDDNTLMGITSDGGIQVWDIEQGDIDLKLMLDGHTSNFYAQAIQLEDGRLVSFDTRKFCIWSYPYA</sequence>
<evidence type="ECO:0000259" key="3">
    <source>
        <dbReference type="Pfam" id="PF02214"/>
    </source>
</evidence>
<organism evidence="4 5">
    <name type="scientific">Acrasis kona</name>
    <dbReference type="NCBI Taxonomy" id="1008807"/>
    <lineage>
        <taxon>Eukaryota</taxon>
        <taxon>Discoba</taxon>
        <taxon>Heterolobosea</taxon>
        <taxon>Tetramitia</taxon>
        <taxon>Eutetramitia</taxon>
        <taxon>Acrasidae</taxon>
        <taxon>Acrasis</taxon>
    </lineage>
</organism>
<dbReference type="SMART" id="SM00320">
    <property type="entry name" value="WD40"/>
    <property type="match status" value="4"/>
</dbReference>
<dbReference type="SUPFAM" id="SSF50978">
    <property type="entry name" value="WD40 repeat-like"/>
    <property type="match status" value="1"/>
</dbReference>
<evidence type="ECO:0000313" key="5">
    <source>
        <dbReference type="Proteomes" id="UP001431209"/>
    </source>
</evidence>
<dbReference type="SUPFAM" id="SSF54695">
    <property type="entry name" value="POZ domain"/>
    <property type="match status" value="1"/>
</dbReference>
<name>A0AAW2ZA31_9EUKA</name>
<keyword evidence="2" id="KW-0677">Repeat</keyword>
<dbReference type="InterPro" id="IPR036322">
    <property type="entry name" value="WD40_repeat_dom_sf"/>
</dbReference>
<accession>A0AAW2ZA31</accession>
<evidence type="ECO:0000256" key="1">
    <source>
        <dbReference type="ARBA" id="ARBA00022574"/>
    </source>
</evidence>